<evidence type="ECO:0000256" key="2">
    <source>
        <dbReference type="ARBA" id="ARBA00022676"/>
    </source>
</evidence>
<evidence type="ECO:0000256" key="1">
    <source>
        <dbReference type="ARBA" id="ARBA00004123"/>
    </source>
</evidence>
<evidence type="ECO:0000259" key="6">
    <source>
        <dbReference type="PROSITE" id="PS51154"/>
    </source>
</evidence>
<dbReference type="Proteomes" id="UP000663834">
    <property type="component" value="Unassembled WGS sequence"/>
</dbReference>
<keyword evidence="5" id="KW-0539">Nucleus</keyword>
<dbReference type="GO" id="GO:0003714">
    <property type="term" value="F:transcription corepressor activity"/>
    <property type="evidence" value="ECO:0007669"/>
    <property type="project" value="TreeGrafter"/>
</dbReference>
<keyword evidence="4" id="KW-0520">NAD</keyword>
<organism evidence="7 8">
    <name type="scientific">Rotaria magnacalcarata</name>
    <dbReference type="NCBI Taxonomy" id="392030"/>
    <lineage>
        <taxon>Eukaryota</taxon>
        <taxon>Metazoa</taxon>
        <taxon>Spiralia</taxon>
        <taxon>Gnathifera</taxon>
        <taxon>Rotifera</taxon>
        <taxon>Eurotatoria</taxon>
        <taxon>Bdelloidea</taxon>
        <taxon>Philodinida</taxon>
        <taxon>Philodinidae</taxon>
        <taxon>Rotaria</taxon>
    </lineage>
</organism>
<keyword evidence="2" id="KW-0328">Glycosyltransferase</keyword>
<dbReference type="AlphaFoldDB" id="A0A816BMI2"/>
<proteinExistence type="predicted"/>
<evidence type="ECO:0000313" key="8">
    <source>
        <dbReference type="Proteomes" id="UP000663834"/>
    </source>
</evidence>
<protein>
    <recommendedName>
        <fullName evidence="6">Macro domain-containing protein</fullName>
    </recommendedName>
</protein>
<evidence type="ECO:0000256" key="3">
    <source>
        <dbReference type="ARBA" id="ARBA00022679"/>
    </source>
</evidence>
<evidence type="ECO:0000256" key="5">
    <source>
        <dbReference type="ARBA" id="ARBA00023242"/>
    </source>
</evidence>
<dbReference type="InterPro" id="IPR052056">
    <property type="entry name" value="Mono-ARTD/PARP"/>
</dbReference>
<dbReference type="OrthoDB" id="6133115at2759"/>
<dbReference type="SUPFAM" id="SSF52949">
    <property type="entry name" value="Macro domain-like"/>
    <property type="match status" value="1"/>
</dbReference>
<keyword evidence="3" id="KW-0808">Transferase</keyword>
<dbReference type="GO" id="GO:0005634">
    <property type="term" value="C:nucleus"/>
    <property type="evidence" value="ECO:0007669"/>
    <property type="project" value="UniProtKB-SubCell"/>
</dbReference>
<dbReference type="InterPro" id="IPR002589">
    <property type="entry name" value="Macro_dom"/>
</dbReference>
<name>A0A816BMI2_9BILA</name>
<dbReference type="InterPro" id="IPR043472">
    <property type="entry name" value="Macro_dom-like"/>
</dbReference>
<gene>
    <name evidence="7" type="ORF">KQP761_LOCUS23553</name>
</gene>
<comment type="caution">
    <text evidence="7">The sequence shown here is derived from an EMBL/GenBank/DDBJ whole genome shotgun (WGS) entry which is preliminary data.</text>
</comment>
<sequence>MSTRRHDEHYTREIMDGDFDEYLNEAEVFASQRSQTSMSAMSRSNSYINTDRMSVESERSITNRGSVINDMDDLLHDLDCCKKITPTIPKDKMFIESMMFSCQLSVSSSLFGADFFNHPKFCNKLRAEIKEIYSVETTITMRKDKLGLDNAVCIIDFRSKNEDKNQQALESVRALLAAIGTKLVDDQAGIWVRNPNCAQIIQRYSDENEHLHILCNYETIGLIIVYFDKNKSNELENLCITSATLDKIIKKFTLIDIFLPSTSDLTITNKSNLAQDILRLEDHIRSENILITLEQRCIRLFGFVDIVREVEQDIEKIKIKYASSTVKLSLEPQQIRFLLNIYYDELKALETNFNDAAIIEPLKNGEFTAPSYVHNKIEEEIMALASLSTPISFEIPEEAFGLIAHKEYTTLQNIGHQYKCQIEIEKEIRNKIVEIPKAAAQDHVSNKLTAAAIRILTSDLAEQKVDLVVVNSTSQYLRDGILEKAGGSVKREYDKITKTPSSGPFELDSGQLLCRKLLFLTWNINQTSQEAFYQSIRNFVSKAVQYAIKAHHTSIAFPAIGCGKFNFDKNIVANEMLVEAQRQLLSANVLLQINFVILPTQNDVFEIFQAKLESLQKGNVEINDIQMEYSFTSEYIIK</sequence>
<dbReference type="Gene3D" id="3.40.220.10">
    <property type="entry name" value="Leucine Aminopeptidase, subunit E, domain 1"/>
    <property type="match status" value="1"/>
</dbReference>
<evidence type="ECO:0000256" key="4">
    <source>
        <dbReference type="ARBA" id="ARBA00023027"/>
    </source>
</evidence>
<accession>A0A816BMI2</accession>
<dbReference type="Pfam" id="PF01661">
    <property type="entry name" value="Macro"/>
    <property type="match status" value="1"/>
</dbReference>
<evidence type="ECO:0000313" key="7">
    <source>
        <dbReference type="EMBL" id="CAF1612671.1"/>
    </source>
</evidence>
<dbReference type="GO" id="GO:0005737">
    <property type="term" value="C:cytoplasm"/>
    <property type="evidence" value="ECO:0007669"/>
    <property type="project" value="TreeGrafter"/>
</dbReference>
<dbReference type="PANTHER" id="PTHR14453">
    <property type="entry name" value="PARP/ZINC FINGER CCCH TYPE DOMAIN CONTAINING PROTEIN"/>
    <property type="match status" value="1"/>
</dbReference>
<dbReference type="PANTHER" id="PTHR14453:SF67">
    <property type="entry name" value="POLY [ADP-RIBOSE] POLYMERASE"/>
    <property type="match status" value="1"/>
</dbReference>
<reference evidence="7" key="1">
    <citation type="submission" date="2021-02" db="EMBL/GenBank/DDBJ databases">
        <authorList>
            <person name="Nowell W R."/>
        </authorList>
    </citation>
    <scope>NUCLEOTIDE SEQUENCE</scope>
</reference>
<comment type="subcellular location">
    <subcellularLocation>
        <location evidence="1">Nucleus</location>
    </subcellularLocation>
</comment>
<dbReference type="PROSITE" id="PS51154">
    <property type="entry name" value="MACRO"/>
    <property type="match status" value="1"/>
</dbReference>
<feature type="domain" description="Macro" evidence="6">
    <location>
        <begin position="440"/>
        <end position="616"/>
    </location>
</feature>
<dbReference type="GO" id="GO:0010629">
    <property type="term" value="P:negative regulation of gene expression"/>
    <property type="evidence" value="ECO:0007669"/>
    <property type="project" value="TreeGrafter"/>
</dbReference>
<dbReference type="EMBL" id="CAJNOW010012680">
    <property type="protein sequence ID" value="CAF1612671.1"/>
    <property type="molecule type" value="Genomic_DNA"/>
</dbReference>
<dbReference type="GO" id="GO:0016757">
    <property type="term" value="F:glycosyltransferase activity"/>
    <property type="evidence" value="ECO:0007669"/>
    <property type="project" value="UniProtKB-KW"/>
</dbReference>